<feature type="chain" id="PRO_5046799240" description="Lipoprotein" evidence="2">
    <location>
        <begin position="22"/>
        <end position="45"/>
    </location>
</feature>
<evidence type="ECO:0000256" key="2">
    <source>
        <dbReference type="SAM" id="SignalP"/>
    </source>
</evidence>
<gene>
    <name evidence="3" type="ORF">SAMN05421844_101154</name>
</gene>
<feature type="compositionally biased region" description="Basic and acidic residues" evidence="1">
    <location>
        <begin position="33"/>
        <end position="45"/>
    </location>
</feature>
<accession>A0ABY0NCS0</accession>
<dbReference type="PROSITE" id="PS51257">
    <property type="entry name" value="PROKAR_LIPOPROTEIN"/>
    <property type="match status" value="1"/>
</dbReference>
<dbReference type="EMBL" id="FNBZ01000001">
    <property type="protein sequence ID" value="SDF24558.1"/>
    <property type="molecule type" value="Genomic_DNA"/>
</dbReference>
<dbReference type="RefSeq" id="WP_170843263.1">
    <property type="nucleotide sequence ID" value="NZ_FNBZ01000001.1"/>
</dbReference>
<protein>
    <recommendedName>
        <fullName evidence="5">Lipoprotein</fullName>
    </recommendedName>
</protein>
<comment type="caution">
    <text evidence="3">The sequence shown here is derived from an EMBL/GenBank/DDBJ whole genome shotgun (WGS) entry which is preliminary data.</text>
</comment>
<dbReference type="Proteomes" id="UP000199468">
    <property type="component" value="Unassembled WGS sequence"/>
</dbReference>
<sequence length="45" mass="4857">MKSASRIVILSLVALGLAACATQQPDYTPPASKRLDAKTTLENRR</sequence>
<name>A0ABY0NCS0_9HYPH</name>
<feature type="region of interest" description="Disordered" evidence="1">
    <location>
        <begin position="24"/>
        <end position="45"/>
    </location>
</feature>
<reference evidence="3 4" key="1">
    <citation type="submission" date="2016-10" db="EMBL/GenBank/DDBJ databases">
        <authorList>
            <person name="Varghese N."/>
            <person name="Submissions S."/>
        </authorList>
    </citation>
    <scope>NUCLEOTIDE SEQUENCE [LARGE SCALE GENOMIC DNA]</scope>
    <source>
        <strain evidence="3 4">DSM 26672</strain>
    </source>
</reference>
<keyword evidence="2" id="KW-0732">Signal</keyword>
<evidence type="ECO:0000313" key="4">
    <source>
        <dbReference type="Proteomes" id="UP000199468"/>
    </source>
</evidence>
<evidence type="ECO:0000313" key="3">
    <source>
        <dbReference type="EMBL" id="SDF24558.1"/>
    </source>
</evidence>
<organism evidence="3 4">
    <name type="scientific">Bosea robiniae</name>
    <dbReference type="NCBI Taxonomy" id="1036780"/>
    <lineage>
        <taxon>Bacteria</taxon>
        <taxon>Pseudomonadati</taxon>
        <taxon>Pseudomonadota</taxon>
        <taxon>Alphaproteobacteria</taxon>
        <taxon>Hyphomicrobiales</taxon>
        <taxon>Boseaceae</taxon>
        <taxon>Bosea</taxon>
    </lineage>
</organism>
<keyword evidence="4" id="KW-1185">Reference proteome</keyword>
<feature type="signal peptide" evidence="2">
    <location>
        <begin position="1"/>
        <end position="21"/>
    </location>
</feature>
<evidence type="ECO:0000256" key="1">
    <source>
        <dbReference type="SAM" id="MobiDB-lite"/>
    </source>
</evidence>
<evidence type="ECO:0008006" key="5">
    <source>
        <dbReference type="Google" id="ProtNLM"/>
    </source>
</evidence>
<proteinExistence type="predicted"/>